<dbReference type="EMBL" id="CAICTM010000045">
    <property type="protein sequence ID" value="CAB9498760.1"/>
    <property type="molecule type" value="Genomic_DNA"/>
</dbReference>
<evidence type="ECO:0000313" key="2">
    <source>
        <dbReference type="Proteomes" id="UP001153069"/>
    </source>
</evidence>
<organism evidence="1 2">
    <name type="scientific">Seminavis robusta</name>
    <dbReference type="NCBI Taxonomy" id="568900"/>
    <lineage>
        <taxon>Eukaryota</taxon>
        <taxon>Sar</taxon>
        <taxon>Stramenopiles</taxon>
        <taxon>Ochrophyta</taxon>
        <taxon>Bacillariophyta</taxon>
        <taxon>Bacillariophyceae</taxon>
        <taxon>Bacillariophycidae</taxon>
        <taxon>Naviculales</taxon>
        <taxon>Naviculaceae</taxon>
        <taxon>Seminavis</taxon>
    </lineage>
</organism>
<dbReference type="AlphaFoldDB" id="A0A9N8H4A8"/>
<evidence type="ECO:0000313" key="1">
    <source>
        <dbReference type="EMBL" id="CAB9498760.1"/>
    </source>
</evidence>
<comment type="caution">
    <text evidence="1">The sequence shown here is derived from an EMBL/GenBank/DDBJ whole genome shotgun (WGS) entry which is preliminary data.</text>
</comment>
<keyword evidence="2" id="KW-1185">Reference proteome</keyword>
<accession>A0A9N8H4A8</accession>
<protein>
    <submittedName>
        <fullName evidence="1">Uncharacterized protein</fullName>
    </submittedName>
</protein>
<proteinExistence type="predicted"/>
<gene>
    <name evidence="1" type="ORF">SEMRO_45_G026830.1</name>
</gene>
<reference evidence="1" key="1">
    <citation type="submission" date="2020-06" db="EMBL/GenBank/DDBJ databases">
        <authorList>
            <consortium name="Plant Systems Biology data submission"/>
        </authorList>
    </citation>
    <scope>NUCLEOTIDE SEQUENCE</scope>
    <source>
        <strain evidence="1">D6</strain>
    </source>
</reference>
<name>A0A9N8H4A8_9STRA</name>
<sequence length="428" mass="49372">MHRHVAGKQKQYVCITNTPPYVRATDEGDEWVVNHCWIQAMRASLSLEATMEFMADRLALVLGDQMVATVSHGVDCQCNDWMPLRPQAQETTTNPTNTLTWQRLEQHIPPEAQVTAEDWSVGDVVFYKHAGGNPNDKTGYVPPGWLKATILSTSQQEDDDNLLQLQVHYQDIPQWRVTARRDTLMNDWYMGQAWMLPDGYEKATVQLAQKYFKYMDYSIKPHQCVRTNEGKEAIILDWREFDWEGYMHKSSTKENLQRPPFGAHVPVQWVVTTNDNYNNDNNNTQQTLLPVEWIQDHTAAAPFPLEQFPTEPDQQQHWVRKALLQSIQSSGKQICHAATKLGKPDDIDDIDDSVMMIAYWPQDGEWYEAEPLDPETVSLQILASHAQFTLTGRYCPVAYEDGEFALTPIHYVRKTKRRQRSKHCPCLH</sequence>
<dbReference type="Proteomes" id="UP001153069">
    <property type="component" value="Unassembled WGS sequence"/>
</dbReference>